<evidence type="ECO:0000313" key="2">
    <source>
        <dbReference type="EMBL" id="KAK4486843.1"/>
    </source>
</evidence>
<reference evidence="2 3" key="1">
    <citation type="journal article" date="2023" name="bioRxiv">
        <title>Genome report: Whole genome sequence and annotation of Penstemon davidsonii.</title>
        <authorList>
            <person name="Ostevik K.L."/>
            <person name="Alabady M."/>
            <person name="Zhang M."/>
            <person name="Rausher M.D."/>
        </authorList>
    </citation>
    <scope>NUCLEOTIDE SEQUENCE [LARGE SCALE GENOMIC DNA]</scope>
    <source>
        <strain evidence="2">DNT005</strain>
        <tissue evidence="2">Whole leaf</tissue>
    </source>
</reference>
<proteinExistence type="predicted"/>
<gene>
    <name evidence="2" type="ORF">RD792_006564</name>
</gene>
<protein>
    <submittedName>
        <fullName evidence="2">Uncharacterized protein</fullName>
    </submittedName>
</protein>
<dbReference type="Proteomes" id="UP001291926">
    <property type="component" value="Unassembled WGS sequence"/>
</dbReference>
<evidence type="ECO:0000313" key="3">
    <source>
        <dbReference type="Proteomes" id="UP001291926"/>
    </source>
</evidence>
<keyword evidence="3" id="KW-1185">Reference proteome</keyword>
<feature type="region of interest" description="Disordered" evidence="1">
    <location>
        <begin position="26"/>
        <end position="45"/>
    </location>
</feature>
<dbReference type="EMBL" id="JAYDYQ010002166">
    <property type="protein sequence ID" value="KAK4486843.1"/>
    <property type="molecule type" value="Genomic_DNA"/>
</dbReference>
<sequence>MSAYGNVGFSTGYSCERQIKPNPNCVNKWSREGDRGGGGGSGGGFGGGGGSGSGCGGSGSGGSCGGGGRILIHVPTKVANVLGKTECSK</sequence>
<organism evidence="2 3">
    <name type="scientific">Penstemon davidsonii</name>
    <dbReference type="NCBI Taxonomy" id="160366"/>
    <lineage>
        <taxon>Eukaryota</taxon>
        <taxon>Viridiplantae</taxon>
        <taxon>Streptophyta</taxon>
        <taxon>Embryophyta</taxon>
        <taxon>Tracheophyta</taxon>
        <taxon>Spermatophyta</taxon>
        <taxon>Magnoliopsida</taxon>
        <taxon>eudicotyledons</taxon>
        <taxon>Gunneridae</taxon>
        <taxon>Pentapetalae</taxon>
        <taxon>asterids</taxon>
        <taxon>lamiids</taxon>
        <taxon>Lamiales</taxon>
        <taxon>Plantaginaceae</taxon>
        <taxon>Cheloneae</taxon>
        <taxon>Penstemon</taxon>
    </lineage>
</organism>
<name>A0ABR0DC68_9LAMI</name>
<evidence type="ECO:0000256" key="1">
    <source>
        <dbReference type="SAM" id="MobiDB-lite"/>
    </source>
</evidence>
<accession>A0ABR0DC68</accession>
<feature type="compositionally biased region" description="Gly residues" evidence="1">
    <location>
        <begin position="36"/>
        <end position="45"/>
    </location>
</feature>
<comment type="caution">
    <text evidence="2">The sequence shown here is derived from an EMBL/GenBank/DDBJ whole genome shotgun (WGS) entry which is preliminary data.</text>
</comment>